<feature type="transmembrane region" description="Helical" evidence="13">
    <location>
        <begin position="271"/>
        <end position="290"/>
    </location>
</feature>
<dbReference type="InterPro" id="IPR000725">
    <property type="entry name" value="Olfact_rcpt"/>
</dbReference>
<dbReference type="InParanoid" id="A0A671XD85"/>
<dbReference type="InterPro" id="IPR052921">
    <property type="entry name" value="GPCR1_Superfamily_Member"/>
</dbReference>
<feature type="transmembrane region" description="Helical" evidence="13">
    <location>
        <begin position="143"/>
        <end position="163"/>
    </location>
</feature>
<evidence type="ECO:0000259" key="14">
    <source>
        <dbReference type="PROSITE" id="PS50262"/>
    </source>
</evidence>
<keyword evidence="2" id="KW-1003">Cell membrane</keyword>
<feature type="transmembrane region" description="Helical" evidence="13">
    <location>
        <begin position="26"/>
        <end position="50"/>
    </location>
</feature>
<dbReference type="PANTHER" id="PTHR26451:SF871">
    <property type="entry name" value="ODORANT RECEPTOR-RELATED"/>
    <property type="match status" value="1"/>
</dbReference>
<keyword evidence="7" id="KW-0297">G-protein coupled receptor</keyword>
<dbReference type="Proteomes" id="UP000472265">
    <property type="component" value="Chromosome 9"/>
</dbReference>
<dbReference type="SUPFAM" id="SSF81321">
    <property type="entry name" value="Family A G protein-coupled receptor-like"/>
    <property type="match status" value="1"/>
</dbReference>
<proteinExistence type="predicted"/>
<feature type="transmembrane region" description="Helical" evidence="13">
    <location>
        <begin position="201"/>
        <end position="219"/>
    </location>
</feature>
<sequence>IMDNVSETMMFTLSGLSGTTNYRHTLFALTLLCYCVIWLVNLTIILTIVVNRNLHEPMYIFLCNLCINGLYGTAGFYPKFLIDLLSTIHVISYAGCLLQGFVVHSSACTDFSILAVMAYDRYVAICRPLEYHSVITTRRVCEFVFFAWLIPFCLLLLSSITTLRLRLCGSHIPKIYCINHLVGKLSCSASIAHIIVPAFNYTFYFLHIMFIVWSHLYLLKKCQFSAENRSKFMQTCLPHLLCLITVVVSILFDFLYMRFGSKKLPQGVNNFMSMEFLIIPPVINPLIYGFKLTQIKNIITQFLCGKRL</sequence>
<evidence type="ECO:0000313" key="16">
    <source>
        <dbReference type="Proteomes" id="UP000472265"/>
    </source>
</evidence>
<keyword evidence="12" id="KW-0807">Transducer</keyword>
<feature type="domain" description="G-protein coupled receptors family 1 profile" evidence="14">
    <location>
        <begin position="40"/>
        <end position="288"/>
    </location>
</feature>
<dbReference type="GO" id="GO:0005886">
    <property type="term" value="C:plasma membrane"/>
    <property type="evidence" value="ECO:0007669"/>
    <property type="project" value="UniProtKB-SubCell"/>
</dbReference>
<feature type="transmembrane region" description="Helical" evidence="13">
    <location>
        <begin position="240"/>
        <end position="259"/>
    </location>
</feature>
<evidence type="ECO:0000256" key="9">
    <source>
        <dbReference type="ARBA" id="ARBA00023157"/>
    </source>
</evidence>
<evidence type="ECO:0000256" key="8">
    <source>
        <dbReference type="ARBA" id="ARBA00023136"/>
    </source>
</evidence>
<reference evidence="15" key="1">
    <citation type="submission" date="2021-04" db="EMBL/GenBank/DDBJ databases">
        <authorList>
            <consortium name="Wellcome Sanger Institute Data Sharing"/>
        </authorList>
    </citation>
    <scope>NUCLEOTIDE SEQUENCE [LARGE SCALE GENOMIC DNA]</scope>
</reference>
<keyword evidence="9" id="KW-1015">Disulfide bond</keyword>
<keyword evidence="4 13" id="KW-0812">Transmembrane</keyword>
<evidence type="ECO:0000256" key="13">
    <source>
        <dbReference type="SAM" id="Phobius"/>
    </source>
</evidence>
<dbReference type="AlphaFoldDB" id="A0A671XD85"/>
<organism evidence="15 16">
    <name type="scientific">Sparus aurata</name>
    <name type="common">Gilthead sea bream</name>
    <dbReference type="NCBI Taxonomy" id="8175"/>
    <lineage>
        <taxon>Eukaryota</taxon>
        <taxon>Metazoa</taxon>
        <taxon>Chordata</taxon>
        <taxon>Craniata</taxon>
        <taxon>Vertebrata</taxon>
        <taxon>Euteleostomi</taxon>
        <taxon>Actinopterygii</taxon>
        <taxon>Neopterygii</taxon>
        <taxon>Teleostei</taxon>
        <taxon>Neoteleostei</taxon>
        <taxon>Acanthomorphata</taxon>
        <taxon>Eupercaria</taxon>
        <taxon>Spariformes</taxon>
        <taxon>Sparidae</taxon>
        <taxon>Sparus</taxon>
    </lineage>
</organism>
<evidence type="ECO:0000256" key="4">
    <source>
        <dbReference type="ARBA" id="ARBA00022692"/>
    </source>
</evidence>
<dbReference type="FunFam" id="1.20.1070.10:FF:000024">
    <property type="entry name" value="Olfactory receptor"/>
    <property type="match status" value="1"/>
</dbReference>
<keyword evidence="6 13" id="KW-1133">Transmembrane helix</keyword>
<name>A0A671XD85_SPAAU</name>
<evidence type="ECO:0000256" key="11">
    <source>
        <dbReference type="ARBA" id="ARBA00023180"/>
    </source>
</evidence>
<keyword evidence="3" id="KW-0716">Sensory transduction</keyword>
<evidence type="ECO:0000256" key="7">
    <source>
        <dbReference type="ARBA" id="ARBA00023040"/>
    </source>
</evidence>
<evidence type="ECO:0000256" key="5">
    <source>
        <dbReference type="ARBA" id="ARBA00022725"/>
    </source>
</evidence>
<dbReference type="InterPro" id="IPR000276">
    <property type="entry name" value="GPCR_Rhodpsn"/>
</dbReference>
<dbReference type="PROSITE" id="PS00237">
    <property type="entry name" value="G_PROTEIN_RECEP_F1_1"/>
    <property type="match status" value="1"/>
</dbReference>
<evidence type="ECO:0000256" key="12">
    <source>
        <dbReference type="ARBA" id="ARBA00023224"/>
    </source>
</evidence>
<reference evidence="15" key="2">
    <citation type="submission" date="2025-08" db="UniProtKB">
        <authorList>
            <consortium name="Ensembl"/>
        </authorList>
    </citation>
    <scope>IDENTIFICATION</scope>
</reference>
<dbReference type="Gene3D" id="1.20.1070.10">
    <property type="entry name" value="Rhodopsin 7-helix transmembrane proteins"/>
    <property type="match status" value="1"/>
</dbReference>
<comment type="subcellular location">
    <subcellularLocation>
        <location evidence="1">Cell membrane</location>
        <topology evidence="1">Multi-pass membrane protein</topology>
    </subcellularLocation>
</comment>
<dbReference type="PANTHER" id="PTHR26451">
    <property type="entry name" value="G_PROTEIN_RECEP_F1_2 DOMAIN-CONTAINING PROTEIN"/>
    <property type="match status" value="1"/>
</dbReference>
<evidence type="ECO:0000256" key="10">
    <source>
        <dbReference type="ARBA" id="ARBA00023170"/>
    </source>
</evidence>
<dbReference type="Pfam" id="PF13853">
    <property type="entry name" value="7tm_4"/>
    <property type="match status" value="1"/>
</dbReference>
<dbReference type="OMA" id="CFVFWSY"/>
<keyword evidence="11" id="KW-0325">Glycoprotein</keyword>
<evidence type="ECO:0000256" key="2">
    <source>
        <dbReference type="ARBA" id="ARBA00022475"/>
    </source>
</evidence>
<reference evidence="15" key="3">
    <citation type="submission" date="2025-09" db="UniProtKB">
        <authorList>
            <consortium name="Ensembl"/>
        </authorList>
    </citation>
    <scope>IDENTIFICATION</scope>
</reference>
<dbReference type="InterPro" id="IPR017452">
    <property type="entry name" value="GPCR_Rhodpsn_7TM"/>
</dbReference>
<dbReference type="GeneTree" id="ENSGT00950000183023"/>
<evidence type="ECO:0000256" key="6">
    <source>
        <dbReference type="ARBA" id="ARBA00022989"/>
    </source>
</evidence>
<evidence type="ECO:0000256" key="1">
    <source>
        <dbReference type="ARBA" id="ARBA00004651"/>
    </source>
</evidence>
<keyword evidence="10" id="KW-0675">Receptor</keyword>
<keyword evidence="16" id="KW-1185">Reference proteome</keyword>
<accession>A0A671XD85</accession>
<keyword evidence="5" id="KW-0552">Olfaction</keyword>
<dbReference type="GO" id="GO:0004984">
    <property type="term" value="F:olfactory receptor activity"/>
    <property type="evidence" value="ECO:0007669"/>
    <property type="project" value="InterPro"/>
</dbReference>
<dbReference type="PRINTS" id="PR00245">
    <property type="entry name" value="OLFACTORYR"/>
</dbReference>
<feature type="transmembrane region" description="Helical" evidence="13">
    <location>
        <begin position="57"/>
        <end position="77"/>
    </location>
</feature>
<evidence type="ECO:0000313" key="15">
    <source>
        <dbReference type="Ensembl" id="ENSSAUP00010049088.1"/>
    </source>
</evidence>
<keyword evidence="8 13" id="KW-0472">Membrane</keyword>
<dbReference type="GO" id="GO:0004930">
    <property type="term" value="F:G protein-coupled receptor activity"/>
    <property type="evidence" value="ECO:0007669"/>
    <property type="project" value="UniProtKB-KW"/>
</dbReference>
<dbReference type="Ensembl" id="ENSSAUT00010051659.1">
    <property type="protein sequence ID" value="ENSSAUP00010049088.1"/>
    <property type="gene ID" value="ENSSAUG00010020519.1"/>
</dbReference>
<evidence type="ECO:0000256" key="3">
    <source>
        <dbReference type="ARBA" id="ARBA00022606"/>
    </source>
</evidence>
<gene>
    <name evidence="15" type="primary">LOC115588529</name>
</gene>
<protein>
    <submittedName>
        <fullName evidence="15">Olfactory receptor 4P4-like</fullName>
    </submittedName>
</protein>
<dbReference type="GO" id="GO:0005549">
    <property type="term" value="F:odorant binding"/>
    <property type="evidence" value="ECO:0007669"/>
    <property type="project" value="TreeGrafter"/>
</dbReference>
<dbReference type="PROSITE" id="PS50262">
    <property type="entry name" value="G_PROTEIN_RECEP_F1_2"/>
    <property type="match status" value="1"/>
</dbReference>